<comment type="caution">
    <text evidence="2">The sequence shown here is derived from an EMBL/GenBank/DDBJ whole genome shotgun (WGS) entry which is preliminary data.</text>
</comment>
<dbReference type="SUPFAM" id="SSF54909">
    <property type="entry name" value="Dimeric alpha+beta barrel"/>
    <property type="match status" value="1"/>
</dbReference>
<protein>
    <submittedName>
        <fullName evidence="2">Antibiotic biosynthesis monooxygenase</fullName>
    </submittedName>
</protein>
<dbReference type="InterPro" id="IPR011008">
    <property type="entry name" value="Dimeric_a/b-barrel"/>
</dbReference>
<evidence type="ECO:0000313" key="2">
    <source>
        <dbReference type="EMBL" id="EFU39608.1"/>
    </source>
</evidence>
<dbReference type="RefSeq" id="WP_006211522.1">
    <property type="nucleotide sequence ID" value="NZ_ADHJ01000038.1"/>
</dbReference>
<keyword evidence="2" id="KW-0560">Oxidoreductase</keyword>
<dbReference type="PROSITE" id="PS51725">
    <property type="entry name" value="ABM"/>
    <property type="match status" value="1"/>
</dbReference>
<accession>A0A2R9SQH5</accession>
<dbReference type="Gene3D" id="3.30.70.100">
    <property type="match status" value="1"/>
</dbReference>
<name>A0A2R9SQH5_9BACL</name>
<keyword evidence="2" id="KW-0503">Monooxygenase</keyword>
<gene>
    <name evidence="2" type="ORF">PVOR_23789</name>
</gene>
<reference evidence="2 3" key="1">
    <citation type="journal article" date="2010" name="BMC Genomics">
        <title>Genome sequence of the pattern forming Paenibacillus vortex bacterium reveals potential for thriving in complex environments.</title>
        <authorList>
            <person name="Sirota-Madi A."/>
            <person name="Olender T."/>
            <person name="Helman Y."/>
            <person name="Ingham C."/>
            <person name="Brainis I."/>
            <person name="Roth D."/>
            <person name="Hagi E."/>
            <person name="Brodsky L."/>
            <person name="Leshkowitz D."/>
            <person name="Galatenko V."/>
            <person name="Nikolaev V."/>
            <person name="Mugasimangalam R.C."/>
            <person name="Bransburg-Zabary S."/>
            <person name="Gutnick D.L."/>
            <person name="Lancet D."/>
            <person name="Ben-Jacob E."/>
        </authorList>
    </citation>
    <scope>NUCLEOTIDE SEQUENCE [LARGE SCALE GENOMIC DNA]</scope>
    <source>
        <strain evidence="2 3">V453</strain>
    </source>
</reference>
<dbReference type="Pfam" id="PF03992">
    <property type="entry name" value="ABM"/>
    <property type="match status" value="1"/>
</dbReference>
<dbReference type="Proteomes" id="UP000003094">
    <property type="component" value="Unassembled WGS sequence"/>
</dbReference>
<dbReference type="InterPro" id="IPR007138">
    <property type="entry name" value="ABM_dom"/>
</dbReference>
<organism evidence="2 3">
    <name type="scientific">Paenibacillus vortex V453</name>
    <dbReference type="NCBI Taxonomy" id="715225"/>
    <lineage>
        <taxon>Bacteria</taxon>
        <taxon>Bacillati</taxon>
        <taxon>Bacillota</taxon>
        <taxon>Bacilli</taxon>
        <taxon>Bacillales</taxon>
        <taxon>Paenibacillaceae</taxon>
        <taxon>Paenibacillus</taxon>
    </lineage>
</organism>
<sequence length="103" mass="12329">MILEVAILQVRTGLTDDFERNFELASGIISKMKGYVHHDLKRCLEDDHKYILLVKWETLEDHTTGFRGSAEYQEWKNLLHHFYDPFPVVEHIVHTCYMMKRYS</sequence>
<evidence type="ECO:0000259" key="1">
    <source>
        <dbReference type="PROSITE" id="PS51725"/>
    </source>
</evidence>
<dbReference type="KEGG" id="pvo:PVOR_23789"/>
<proteinExistence type="predicted"/>
<dbReference type="EMBL" id="ADHJ01000038">
    <property type="protein sequence ID" value="EFU39608.1"/>
    <property type="molecule type" value="Genomic_DNA"/>
</dbReference>
<feature type="domain" description="ABM" evidence="1">
    <location>
        <begin position="2"/>
        <end position="93"/>
    </location>
</feature>
<keyword evidence="3" id="KW-1185">Reference proteome</keyword>
<dbReference type="GO" id="GO:0004497">
    <property type="term" value="F:monooxygenase activity"/>
    <property type="evidence" value="ECO:0007669"/>
    <property type="project" value="UniProtKB-KW"/>
</dbReference>
<evidence type="ECO:0000313" key="3">
    <source>
        <dbReference type="Proteomes" id="UP000003094"/>
    </source>
</evidence>
<dbReference type="AlphaFoldDB" id="A0A2R9SQH5"/>